<reference evidence="5 6" key="1">
    <citation type="submission" date="2018-08" db="EMBL/GenBank/DDBJ databases">
        <title>Flavobacterium tibetense sp. nov., isolated from a wetland YonghuCo on Tibetan Plateau.</title>
        <authorList>
            <person name="Phurbu D."/>
            <person name="Lu H."/>
            <person name="Xing P."/>
        </authorList>
    </citation>
    <scope>NUCLEOTIDE SEQUENCE [LARGE SCALE GENOMIC DNA]</scope>
    <source>
        <strain evidence="5 6">DJC</strain>
    </source>
</reference>
<evidence type="ECO:0000256" key="3">
    <source>
        <dbReference type="ARBA" id="ARBA00022989"/>
    </source>
</evidence>
<dbReference type="AlphaFoldDB" id="A0A411YZ68"/>
<comment type="subcellular location">
    <subcellularLocation>
        <location evidence="1">Membrane</location>
        <topology evidence="1">Single-pass membrane protein</topology>
    </subcellularLocation>
</comment>
<accession>A0A411YZ68</accession>
<evidence type="ECO:0000256" key="4">
    <source>
        <dbReference type="SAM" id="MobiDB-lite"/>
    </source>
</evidence>
<dbReference type="GO" id="GO:0016757">
    <property type="term" value="F:glycosyltransferase activity"/>
    <property type="evidence" value="ECO:0007669"/>
    <property type="project" value="TreeGrafter"/>
</dbReference>
<proteinExistence type="predicted"/>
<dbReference type="Pfam" id="PF13704">
    <property type="entry name" value="Glyco_tranf_2_4"/>
    <property type="match status" value="1"/>
</dbReference>
<dbReference type="EMBL" id="QWEY01000010">
    <property type="protein sequence ID" value="RGP36104.1"/>
    <property type="molecule type" value="Genomic_DNA"/>
</dbReference>
<evidence type="ECO:0000256" key="2">
    <source>
        <dbReference type="ARBA" id="ARBA00022692"/>
    </source>
</evidence>
<evidence type="ECO:0000256" key="1">
    <source>
        <dbReference type="ARBA" id="ARBA00004167"/>
    </source>
</evidence>
<evidence type="ECO:0000313" key="5">
    <source>
        <dbReference type="EMBL" id="RGP36104.1"/>
    </source>
</evidence>
<feature type="compositionally biased region" description="Basic and acidic residues" evidence="4">
    <location>
        <begin position="367"/>
        <end position="382"/>
    </location>
</feature>
<dbReference type="Proteomes" id="UP000284547">
    <property type="component" value="Unassembled WGS sequence"/>
</dbReference>
<dbReference type="PANTHER" id="PTHR21461">
    <property type="entry name" value="GLYCOSYLTRANSFERASE FAMILY 92 PROTEIN"/>
    <property type="match status" value="1"/>
</dbReference>
<evidence type="ECO:0000313" key="6">
    <source>
        <dbReference type="Proteomes" id="UP000284547"/>
    </source>
</evidence>
<feature type="region of interest" description="Disordered" evidence="4">
    <location>
        <begin position="355"/>
        <end position="382"/>
    </location>
</feature>
<dbReference type="GO" id="GO:0016020">
    <property type="term" value="C:membrane"/>
    <property type="evidence" value="ECO:0007669"/>
    <property type="project" value="UniProtKB-SubCell"/>
</dbReference>
<dbReference type="RefSeq" id="WP_118155050.1">
    <property type="nucleotide sequence ID" value="NZ_QWEY01000010.1"/>
</dbReference>
<dbReference type="PANTHER" id="PTHR21461:SF69">
    <property type="entry name" value="GLYCOSYLTRANSFERASE FAMILY 92 PROTEIN"/>
    <property type="match status" value="1"/>
</dbReference>
<dbReference type="InterPro" id="IPR029044">
    <property type="entry name" value="Nucleotide-diphossugar_trans"/>
</dbReference>
<sequence>MAELRGGALAPSGGKNTFALVATVKDEGPYLWEWVAYHRMIGFDNIIIFQNDSTDGTHQILAEMARHNLITYKYNRAPRGCHQVRAYTRATRQPGYLAADWVMALDLDEFLVIHAGDGTLSSLFKAMPEFDCACINWRKFGNSGYVAPQDGLLTETFTRCETGADMGVRVEAFKALFRRTAYERPGVHNPRALESGRDDLRVVNGSGLSPDAYITRNFQCSDPGLQRFAQVNHYIVRDASSFILKSAKGSAHQANRNIDHRYWRGRNKNGSEDLRLAAMAPRLKAAMQQMDQLTGGKLAALTEQARAHHRQEIDTVLTEDWAQKLYQRCVTDPSAQLPALTRTMPSGTITYLQDKRPKAPLPVAQADSDRPAYDGRVRRARV</sequence>
<protein>
    <submittedName>
        <fullName evidence="5">Glycosyltransferase family 2 protein</fullName>
    </submittedName>
</protein>
<dbReference type="GO" id="GO:0005737">
    <property type="term" value="C:cytoplasm"/>
    <property type="evidence" value="ECO:0007669"/>
    <property type="project" value="TreeGrafter"/>
</dbReference>
<keyword evidence="3" id="KW-0472">Membrane</keyword>
<dbReference type="OrthoDB" id="4964299at2"/>
<dbReference type="SUPFAM" id="SSF53448">
    <property type="entry name" value="Nucleotide-diphospho-sugar transferases"/>
    <property type="match status" value="1"/>
</dbReference>
<keyword evidence="2" id="KW-0812">Transmembrane</keyword>
<keyword evidence="6" id="KW-1185">Reference proteome</keyword>
<organism evidence="5 6">
    <name type="scientific">Pseudotabrizicola alkalilacus</name>
    <dbReference type="NCBI Taxonomy" id="2305252"/>
    <lineage>
        <taxon>Bacteria</taxon>
        <taxon>Pseudomonadati</taxon>
        <taxon>Pseudomonadota</taxon>
        <taxon>Alphaproteobacteria</taxon>
        <taxon>Rhodobacterales</taxon>
        <taxon>Paracoccaceae</taxon>
        <taxon>Pseudotabrizicola</taxon>
    </lineage>
</organism>
<name>A0A411YZ68_9RHOB</name>
<keyword evidence="5" id="KW-0808">Transferase</keyword>
<gene>
    <name evidence="5" type="ORF">D1012_17005</name>
</gene>
<keyword evidence="3" id="KW-1133">Transmembrane helix</keyword>
<comment type="caution">
    <text evidence="5">The sequence shown here is derived from an EMBL/GenBank/DDBJ whole genome shotgun (WGS) entry which is preliminary data.</text>
</comment>